<dbReference type="OrthoDB" id="6964321at2"/>
<name>A0A1G9BDT9_9BACT</name>
<dbReference type="AlphaFoldDB" id="A0A1G9BDT9"/>
<organism evidence="6 7">
    <name type="scientific">Maridesulfovibrio ferrireducens</name>
    <dbReference type="NCBI Taxonomy" id="246191"/>
    <lineage>
        <taxon>Bacteria</taxon>
        <taxon>Pseudomonadati</taxon>
        <taxon>Thermodesulfobacteriota</taxon>
        <taxon>Desulfovibrionia</taxon>
        <taxon>Desulfovibrionales</taxon>
        <taxon>Desulfovibrionaceae</taxon>
        <taxon>Maridesulfovibrio</taxon>
    </lineage>
</organism>
<dbReference type="GO" id="GO:0005524">
    <property type="term" value="F:ATP binding"/>
    <property type="evidence" value="ECO:0007669"/>
    <property type="project" value="UniProtKB-UniRule"/>
</dbReference>
<evidence type="ECO:0000256" key="2">
    <source>
        <dbReference type="ARBA" id="ARBA00022741"/>
    </source>
</evidence>
<evidence type="ECO:0000259" key="5">
    <source>
        <dbReference type="PROSITE" id="PS50975"/>
    </source>
</evidence>
<keyword evidence="2 4" id="KW-0547">Nucleotide-binding</keyword>
<dbReference type="EMBL" id="FNGA01000001">
    <property type="protein sequence ID" value="SDK37633.1"/>
    <property type="molecule type" value="Genomic_DNA"/>
</dbReference>
<sequence length="389" mass="44894">MFILEKPYVSDLLKNTLTELKAKVLENETARAAMQDYPLSLVNEQDFINFYKANPDQPVYSNSENAINWIDNNLTSSDLSQKIRLFKDKAAFRDLVKDLYPDFFYKTVPFEELDSINPKDLPIPCVIKPSVGFFSLGVHMVESIQGWHDAVSAIKEEIEHIKTMYPAKVLELDMFIIEQCIEGEEFAVDAYFDKEGKPVILDILGHLFASSDDVSDRVYITSTDIIQKWHDKFEGLLTEIGKRAGLKNFPLHIEIRGDEKGNLGVIEVNPMRFAGWCVTDLAYFAYGINPYKYFMEGLTPDWDDIFEKNKDKVCAMAIGEIDSSVDRSKIKGVNYESFNSYFTKPLELRKIDYKEFPIFAFMFAEFEKDNMAELKKFLHADLSEYLIFE</sequence>
<dbReference type="SUPFAM" id="SSF56059">
    <property type="entry name" value="Glutathione synthetase ATP-binding domain-like"/>
    <property type="match status" value="1"/>
</dbReference>
<evidence type="ECO:0000313" key="7">
    <source>
        <dbReference type="Proteomes" id="UP000199053"/>
    </source>
</evidence>
<evidence type="ECO:0000256" key="1">
    <source>
        <dbReference type="ARBA" id="ARBA00022598"/>
    </source>
</evidence>
<dbReference type="InterPro" id="IPR052032">
    <property type="entry name" value="ATP-dep_AA_Ligase"/>
</dbReference>
<keyword evidence="3 4" id="KW-0067">ATP-binding</keyword>
<keyword evidence="7" id="KW-1185">Reference proteome</keyword>
<reference evidence="7" key="1">
    <citation type="submission" date="2016-10" db="EMBL/GenBank/DDBJ databases">
        <authorList>
            <person name="Varghese N."/>
            <person name="Submissions S."/>
        </authorList>
    </citation>
    <scope>NUCLEOTIDE SEQUENCE [LARGE SCALE GENOMIC DNA]</scope>
    <source>
        <strain evidence="7">DSM 16995</strain>
    </source>
</reference>
<dbReference type="RefSeq" id="WP_092157470.1">
    <property type="nucleotide sequence ID" value="NZ_FNGA01000001.1"/>
</dbReference>
<dbReference type="GO" id="GO:0016874">
    <property type="term" value="F:ligase activity"/>
    <property type="evidence" value="ECO:0007669"/>
    <property type="project" value="UniProtKB-KW"/>
</dbReference>
<dbReference type="PANTHER" id="PTHR43585">
    <property type="entry name" value="FUMIPYRROLE BIOSYNTHESIS PROTEIN C"/>
    <property type="match status" value="1"/>
</dbReference>
<dbReference type="InterPro" id="IPR011761">
    <property type="entry name" value="ATP-grasp"/>
</dbReference>
<gene>
    <name evidence="6" type="ORF">SAMN05660337_0258</name>
</gene>
<dbReference type="GO" id="GO:0046872">
    <property type="term" value="F:metal ion binding"/>
    <property type="evidence" value="ECO:0007669"/>
    <property type="project" value="InterPro"/>
</dbReference>
<feature type="domain" description="ATP-grasp" evidence="5">
    <location>
        <begin position="97"/>
        <end position="299"/>
    </location>
</feature>
<evidence type="ECO:0000313" key="6">
    <source>
        <dbReference type="EMBL" id="SDK37633.1"/>
    </source>
</evidence>
<evidence type="ECO:0000256" key="4">
    <source>
        <dbReference type="PROSITE-ProRule" id="PRU00409"/>
    </source>
</evidence>
<dbReference type="PROSITE" id="PS50975">
    <property type="entry name" value="ATP_GRASP"/>
    <property type="match status" value="1"/>
</dbReference>
<dbReference type="PANTHER" id="PTHR43585:SF2">
    <property type="entry name" value="ATP-GRASP ENZYME FSQD"/>
    <property type="match status" value="1"/>
</dbReference>
<dbReference type="Proteomes" id="UP000199053">
    <property type="component" value="Unassembled WGS sequence"/>
</dbReference>
<protein>
    <submittedName>
        <fullName evidence="6">ATP-grasp domain-containing protein</fullName>
    </submittedName>
</protein>
<keyword evidence="1" id="KW-0436">Ligase</keyword>
<dbReference type="Gene3D" id="3.30.470.20">
    <property type="entry name" value="ATP-grasp fold, B domain"/>
    <property type="match status" value="1"/>
</dbReference>
<dbReference type="STRING" id="246191.SAMN05660337_0258"/>
<evidence type="ECO:0000256" key="3">
    <source>
        <dbReference type="ARBA" id="ARBA00022840"/>
    </source>
</evidence>
<accession>A0A1G9BDT9</accession>
<dbReference type="Pfam" id="PF13535">
    <property type="entry name" value="ATP-grasp_4"/>
    <property type="match status" value="1"/>
</dbReference>
<proteinExistence type="predicted"/>